<dbReference type="Gene3D" id="3.40.50.720">
    <property type="entry name" value="NAD(P)-binding Rossmann-like Domain"/>
    <property type="match status" value="1"/>
</dbReference>
<feature type="domain" description="Ketoreductase" evidence="3">
    <location>
        <begin position="7"/>
        <end position="184"/>
    </location>
</feature>
<keyword evidence="2" id="KW-0560">Oxidoreductase</keyword>
<dbReference type="PANTHER" id="PTHR43477">
    <property type="entry name" value="DIHYDROANTICAPSIN 7-DEHYDROGENASE"/>
    <property type="match status" value="1"/>
</dbReference>
<dbReference type="Pfam" id="PF13561">
    <property type="entry name" value="adh_short_C2"/>
    <property type="match status" value="1"/>
</dbReference>
<dbReference type="SMART" id="SM00822">
    <property type="entry name" value="PKS_KR"/>
    <property type="match status" value="1"/>
</dbReference>
<evidence type="ECO:0000256" key="1">
    <source>
        <dbReference type="ARBA" id="ARBA00006484"/>
    </source>
</evidence>
<dbReference type="InterPro" id="IPR057326">
    <property type="entry name" value="KR_dom"/>
</dbReference>
<sequence length="248" mass="26523">MGKFDGKVVVITGGTSGIGLASAQQFVREGAYVFITGRRQRELDEAVALIGRNVTGVQGDISKLDDLDRLFDTVKQEKGHLDILFANAGLGSFLPLPDITEQQYATTFDVNVKGTIFTVQKALPLFPDQKGSIILTGSTAGSTGLPAFSVYGASKAAIRQLVRSWIVEMKGTELRMNVVSPGSVVTPAYTELFGEALDPFLEQSKQDIPLGRVGEMDEIANAVLFLASEESSYVNGIELFVDGGVAQV</sequence>
<name>A0ABU1ISN4_9BACL</name>
<dbReference type="PRINTS" id="PR00081">
    <property type="entry name" value="GDHRDH"/>
</dbReference>
<dbReference type="Proteomes" id="UP001185028">
    <property type="component" value="Unassembled WGS sequence"/>
</dbReference>
<evidence type="ECO:0000313" key="5">
    <source>
        <dbReference type="Proteomes" id="UP001185028"/>
    </source>
</evidence>
<comment type="similarity">
    <text evidence="1">Belongs to the short-chain dehydrogenases/reductases (SDR) family.</text>
</comment>
<dbReference type="RefSeq" id="WP_188774669.1">
    <property type="nucleotide sequence ID" value="NZ_BMMB01000003.1"/>
</dbReference>
<evidence type="ECO:0000256" key="2">
    <source>
        <dbReference type="ARBA" id="ARBA00023002"/>
    </source>
</evidence>
<comment type="caution">
    <text evidence="4">The sequence shown here is derived from an EMBL/GenBank/DDBJ whole genome shotgun (WGS) entry which is preliminary data.</text>
</comment>
<dbReference type="EMBL" id="JAVDQH010000001">
    <property type="protein sequence ID" value="MDR6242179.1"/>
    <property type="molecule type" value="Genomic_DNA"/>
</dbReference>
<evidence type="ECO:0000259" key="3">
    <source>
        <dbReference type="SMART" id="SM00822"/>
    </source>
</evidence>
<evidence type="ECO:0000313" key="4">
    <source>
        <dbReference type="EMBL" id="MDR6242179.1"/>
    </source>
</evidence>
<keyword evidence="5" id="KW-1185">Reference proteome</keyword>
<dbReference type="InterPro" id="IPR036291">
    <property type="entry name" value="NAD(P)-bd_dom_sf"/>
</dbReference>
<dbReference type="InterPro" id="IPR051122">
    <property type="entry name" value="SDR_DHRS6-like"/>
</dbReference>
<gene>
    <name evidence="4" type="ORF">JOC58_000063</name>
</gene>
<protein>
    <submittedName>
        <fullName evidence="4">NAD(P)-dependent dehydrogenase (Short-subunit alcohol dehydrogenase family)</fullName>
    </submittedName>
</protein>
<reference evidence="4 5" key="1">
    <citation type="submission" date="2023-07" db="EMBL/GenBank/DDBJ databases">
        <title>Genomic Encyclopedia of Type Strains, Phase IV (KMG-IV): sequencing the most valuable type-strain genomes for metagenomic binning, comparative biology and taxonomic classification.</title>
        <authorList>
            <person name="Goeker M."/>
        </authorList>
    </citation>
    <scope>NUCLEOTIDE SEQUENCE [LARGE SCALE GENOMIC DNA]</scope>
    <source>
        <strain evidence="4 5">DSM 22170</strain>
    </source>
</reference>
<accession>A0ABU1ISN4</accession>
<dbReference type="CDD" id="cd05233">
    <property type="entry name" value="SDR_c"/>
    <property type="match status" value="1"/>
</dbReference>
<dbReference type="InterPro" id="IPR002347">
    <property type="entry name" value="SDR_fam"/>
</dbReference>
<dbReference type="PANTHER" id="PTHR43477:SF1">
    <property type="entry name" value="DIHYDROANTICAPSIN 7-DEHYDROGENASE"/>
    <property type="match status" value="1"/>
</dbReference>
<dbReference type="SUPFAM" id="SSF51735">
    <property type="entry name" value="NAD(P)-binding Rossmann-fold domains"/>
    <property type="match status" value="1"/>
</dbReference>
<proteinExistence type="inferred from homology"/>
<organism evidence="4 5">
    <name type="scientific">Paenibacillus hunanensis</name>
    <dbReference type="NCBI Taxonomy" id="539262"/>
    <lineage>
        <taxon>Bacteria</taxon>
        <taxon>Bacillati</taxon>
        <taxon>Bacillota</taxon>
        <taxon>Bacilli</taxon>
        <taxon>Bacillales</taxon>
        <taxon>Paenibacillaceae</taxon>
        <taxon>Paenibacillus</taxon>
    </lineage>
</organism>